<organism evidence="1 2">
    <name type="scientific">Mycolicibacterium confluentis</name>
    <dbReference type="NCBI Taxonomy" id="28047"/>
    <lineage>
        <taxon>Bacteria</taxon>
        <taxon>Bacillati</taxon>
        <taxon>Actinomycetota</taxon>
        <taxon>Actinomycetes</taxon>
        <taxon>Mycobacteriales</taxon>
        <taxon>Mycobacteriaceae</taxon>
        <taxon>Mycolicibacterium</taxon>
    </lineage>
</organism>
<reference evidence="1" key="2">
    <citation type="submission" date="2020-02" db="EMBL/GenBank/DDBJ databases">
        <authorList>
            <person name="Matsumoto Y."/>
            <person name="Motooka D."/>
            <person name="Nakamura S."/>
        </authorList>
    </citation>
    <scope>NUCLEOTIDE SEQUENCE</scope>
    <source>
        <strain evidence="1">JCM 13671</strain>
    </source>
</reference>
<dbReference type="AlphaFoldDB" id="A0A7I7XW52"/>
<accession>A0A7I7XW52</accession>
<dbReference type="EMBL" id="AP022612">
    <property type="protein sequence ID" value="BBZ33394.1"/>
    <property type="molecule type" value="Genomic_DNA"/>
</dbReference>
<protein>
    <submittedName>
        <fullName evidence="1">NAD(P)H nitroreductase</fullName>
    </submittedName>
</protein>
<reference evidence="1" key="1">
    <citation type="journal article" date="2019" name="Emerg. Microbes Infect.">
        <title>Comprehensive subspecies identification of 175 nontuberculous mycobacteria species based on 7547 genomic profiles.</title>
        <authorList>
            <person name="Matsumoto Y."/>
            <person name="Kinjo T."/>
            <person name="Motooka D."/>
            <person name="Nabeya D."/>
            <person name="Jung N."/>
            <person name="Uechi K."/>
            <person name="Horii T."/>
            <person name="Iida T."/>
            <person name="Fujita J."/>
            <person name="Nakamura S."/>
        </authorList>
    </citation>
    <scope>NUCLEOTIDE SEQUENCE [LARGE SCALE GENOMIC DNA]</scope>
    <source>
        <strain evidence="1">JCM 13671</strain>
    </source>
</reference>
<dbReference type="InterPro" id="IPR000415">
    <property type="entry name" value="Nitroreductase-like"/>
</dbReference>
<dbReference type="SUPFAM" id="SSF55469">
    <property type="entry name" value="FMN-dependent nitroreductase-like"/>
    <property type="match status" value="1"/>
</dbReference>
<dbReference type="InterPro" id="IPR050627">
    <property type="entry name" value="Nitroreductase/BluB"/>
</dbReference>
<dbReference type="NCBIfam" id="NF047509">
    <property type="entry name" value="Rv3131_FMN_oxido"/>
    <property type="match status" value="1"/>
</dbReference>
<gene>
    <name evidence="1" type="ORF">MCNF_19990</name>
</gene>
<evidence type="ECO:0000313" key="1">
    <source>
        <dbReference type="EMBL" id="BBZ33394.1"/>
    </source>
</evidence>
<dbReference type="Gene3D" id="3.40.109.10">
    <property type="entry name" value="NADH Oxidase"/>
    <property type="match status" value="1"/>
</dbReference>
<evidence type="ECO:0000313" key="2">
    <source>
        <dbReference type="Proteomes" id="UP000466931"/>
    </source>
</evidence>
<sequence length="356" mass="38510">MCLWCETVRRRTVESGFRVDCELVLMSNNNFSDDDTVLAALALAARAPSVHNSQPWRFCVGPHSIHLHADTSRLLPYTDPDGRDLIVSCGVALHHCTVALAALGWRAHVHRFPDPARPGQLAALELHRGPPDAVDIAMAAAIPRRRTDRRPYSSWPVELGDIALIGARAARLGVVVRRCEIDSQLRSLFADAAWSRVADDRYLAELASWSGRYAATSGVPARNTPAPERAAPLPGRLFAGPALARSAQTSAADDNGVLVVLGTLGDDDVARLRAGEATSAALLTATSRGLATCLVSEVLEVPETRMALRETVFDHTHIPQMLVRIGWPSVNADPLPATPRRPLTEMVSRLDGARFS</sequence>
<dbReference type="PANTHER" id="PTHR23026">
    <property type="entry name" value="NADPH NITROREDUCTASE"/>
    <property type="match status" value="1"/>
</dbReference>
<name>A0A7I7XW52_9MYCO</name>
<dbReference type="Proteomes" id="UP000466931">
    <property type="component" value="Chromosome"/>
</dbReference>
<dbReference type="GO" id="GO:0016491">
    <property type="term" value="F:oxidoreductase activity"/>
    <property type="evidence" value="ECO:0007669"/>
    <property type="project" value="InterPro"/>
</dbReference>
<keyword evidence="2" id="KW-1185">Reference proteome</keyword>
<dbReference type="PANTHER" id="PTHR23026:SF123">
    <property type="entry name" value="NAD(P)H NITROREDUCTASE RV3131-RELATED"/>
    <property type="match status" value="1"/>
</dbReference>
<proteinExistence type="predicted"/>